<feature type="domain" description="HD-GYP" evidence="1">
    <location>
        <begin position="1"/>
        <end position="46"/>
    </location>
</feature>
<dbReference type="RefSeq" id="WP_165608428.1">
    <property type="nucleotide sequence ID" value="NZ_FOYM01000048.1"/>
</dbReference>
<proteinExistence type="predicted"/>
<evidence type="ECO:0000259" key="1">
    <source>
        <dbReference type="PROSITE" id="PS51832"/>
    </source>
</evidence>
<sequence>MDTMTGDRPYRKAMTHREAVDEMKSTGIQFDPYLVEKFLEVLQETE</sequence>
<gene>
    <name evidence="2" type="ORF">SAMN05660706_14812</name>
</gene>
<protein>
    <recommendedName>
        <fullName evidence="1">HD-GYP domain-containing protein</fullName>
    </recommendedName>
</protein>
<dbReference type="AlphaFoldDB" id="A0A1I6EIQ2"/>
<dbReference type="EMBL" id="FOYM01000048">
    <property type="protein sequence ID" value="SFR17634.1"/>
    <property type="molecule type" value="Genomic_DNA"/>
</dbReference>
<evidence type="ECO:0000313" key="3">
    <source>
        <dbReference type="Proteomes" id="UP000199584"/>
    </source>
</evidence>
<evidence type="ECO:0000313" key="2">
    <source>
        <dbReference type="EMBL" id="SFR17634.1"/>
    </source>
</evidence>
<dbReference type="Proteomes" id="UP000199584">
    <property type="component" value="Unassembled WGS sequence"/>
</dbReference>
<dbReference type="PROSITE" id="PS51832">
    <property type="entry name" value="HD_GYP"/>
    <property type="match status" value="1"/>
</dbReference>
<reference evidence="3" key="1">
    <citation type="submission" date="2016-10" db="EMBL/GenBank/DDBJ databases">
        <authorList>
            <person name="Varghese N."/>
            <person name="Submissions S."/>
        </authorList>
    </citation>
    <scope>NUCLEOTIDE SEQUENCE [LARGE SCALE GENOMIC DNA]</scope>
    <source>
        <strain evidence="3">DSM 3669</strain>
    </source>
</reference>
<dbReference type="STRING" id="39060.SAMN05660706_14812"/>
<dbReference type="InterPro" id="IPR037522">
    <property type="entry name" value="HD_GYP_dom"/>
</dbReference>
<keyword evidence="3" id="KW-1185">Reference proteome</keyword>
<dbReference type="Gene3D" id="1.10.3210.10">
    <property type="entry name" value="Hypothetical protein af1432"/>
    <property type="match status" value="1"/>
</dbReference>
<accession>A0A1I6EIQ2</accession>
<organism evidence="2 3">
    <name type="scientific">Desulfoscipio geothermicus DSM 3669</name>
    <dbReference type="NCBI Taxonomy" id="1121426"/>
    <lineage>
        <taxon>Bacteria</taxon>
        <taxon>Bacillati</taxon>
        <taxon>Bacillota</taxon>
        <taxon>Clostridia</taxon>
        <taxon>Eubacteriales</taxon>
        <taxon>Desulfallaceae</taxon>
        <taxon>Desulfoscipio</taxon>
    </lineage>
</organism>
<name>A0A1I6EIQ2_9FIRM</name>